<protein>
    <submittedName>
        <fullName evidence="2">Uncharacterized protein</fullName>
    </submittedName>
</protein>
<sequence length="236" mass="25982">MMGRLGFESQSVNLGEQLNSSPSRARRSKPLCGTFQAPSSGGPPMEHTTPSTPGRCGYTVRTTPHRCGRIVERALLRTFAVRCGPCSHLPPEINDRELPNFVFMVSSINRVLRNLAAQKEQQVSAQNESVYDKLRMFNGQAPGWAWYPGTPPTPHLSLPPNPATVLPGQVTRDDIQKREWKIMEGKPSLVHPTEIQTGITLSSAVLVYCESDALVDEATEVSNDDNDDDGEEGKNR</sequence>
<evidence type="ECO:0000313" key="2">
    <source>
        <dbReference type="EMBL" id="CAD7196197.1"/>
    </source>
</evidence>
<feature type="region of interest" description="Disordered" evidence="1">
    <location>
        <begin position="216"/>
        <end position="236"/>
    </location>
</feature>
<accession>A0A7R8VFL0</accession>
<organism evidence="2">
    <name type="scientific">Timema douglasi</name>
    <name type="common">Walking stick</name>
    <dbReference type="NCBI Taxonomy" id="61478"/>
    <lineage>
        <taxon>Eukaryota</taxon>
        <taxon>Metazoa</taxon>
        <taxon>Ecdysozoa</taxon>
        <taxon>Arthropoda</taxon>
        <taxon>Hexapoda</taxon>
        <taxon>Insecta</taxon>
        <taxon>Pterygota</taxon>
        <taxon>Neoptera</taxon>
        <taxon>Polyneoptera</taxon>
        <taxon>Phasmatodea</taxon>
        <taxon>Timematodea</taxon>
        <taxon>Timematoidea</taxon>
        <taxon>Timematidae</taxon>
        <taxon>Timema</taxon>
    </lineage>
</organism>
<feature type="region of interest" description="Disordered" evidence="1">
    <location>
        <begin position="1"/>
        <end position="57"/>
    </location>
</feature>
<proteinExistence type="predicted"/>
<dbReference type="AlphaFoldDB" id="A0A7R8VFL0"/>
<evidence type="ECO:0000256" key="1">
    <source>
        <dbReference type="SAM" id="MobiDB-lite"/>
    </source>
</evidence>
<dbReference type="EMBL" id="OA565045">
    <property type="protein sequence ID" value="CAD7196197.1"/>
    <property type="molecule type" value="Genomic_DNA"/>
</dbReference>
<gene>
    <name evidence="2" type="ORF">TDIB3V08_LOCUS2550</name>
</gene>
<reference evidence="2" key="1">
    <citation type="submission" date="2020-11" db="EMBL/GenBank/DDBJ databases">
        <authorList>
            <person name="Tran Van P."/>
        </authorList>
    </citation>
    <scope>NUCLEOTIDE SEQUENCE</scope>
</reference>
<name>A0A7R8VFL0_TIMDO</name>
<feature type="compositionally biased region" description="Polar residues" evidence="1">
    <location>
        <begin position="8"/>
        <end position="23"/>
    </location>
</feature>